<dbReference type="EMBL" id="UYSL01024660">
    <property type="protein sequence ID" value="VDL83696.1"/>
    <property type="molecule type" value="Genomic_DNA"/>
</dbReference>
<feature type="region of interest" description="Disordered" evidence="1">
    <location>
        <begin position="96"/>
        <end position="118"/>
    </location>
</feature>
<proteinExistence type="predicted"/>
<evidence type="ECO:0000313" key="2">
    <source>
        <dbReference type="EMBL" id="VDL83696.1"/>
    </source>
</evidence>
<dbReference type="Proteomes" id="UP000271162">
    <property type="component" value="Unassembled WGS sequence"/>
</dbReference>
<evidence type="ECO:0000313" key="3">
    <source>
        <dbReference type="Proteomes" id="UP000271162"/>
    </source>
</evidence>
<sequence>MNPQSVWRLTQLKQLKKTGSVMECCAQLENLTRASYPHLEEHEISSTRAGELVAQLVDWPEYNQSLSAMEQASPKQAYEAVKSLAQCIERSKSVAEATRKSQKGLPKSQRLEGEDTQVSNVKPCASVQSLPPIAAKQKKSKAAMRCRNCNDVRNFQRECPRKDFATAGKRGEKESRGPKGLTATLDTWSSKVAKVVELAGEQTIGDVQLLGQRHRALLDTGFQVSILRHKVLQNARKRGVNLDADCEEVSVTDSKPIFDASGN</sequence>
<dbReference type="OMA" id="HEISSTR"/>
<evidence type="ECO:0000256" key="1">
    <source>
        <dbReference type="SAM" id="MobiDB-lite"/>
    </source>
</evidence>
<dbReference type="WBParaSite" id="NBR_0001995901-mRNA-1">
    <property type="protein sequence ID" value="NBR_0001995901-mRNA-1"/>
    <property type="gene ID" value="NBR_0001995901"/>
</dbReference>
<evidence type="ECO:0000313" key="4">
    <source>
        <dbReference type="WBParaSite" id="NBR_0001995901-mRNA-1"/>
    </source>
</evidence>
<protein>
    <submittedName>
        <fullName evidence="4">CCHC-type domain-containing protein</fullName>
    </submittedName>
</protein>
<gene>
    <name evidence="2" type="ORF">NBR_LOCUS19960</name>
</gene>
<dbReference type="AlphaFoldDB" id="A0A0N4YRT7"/>
<name>A0A0N4YRT7_NIPBR</name>
<reference evidence="2 3" key="2">
    <citation type="submission" date="2018-11" db="EMBL/GenBank/DDBJ databases">
        <authorList>
            <consortium name="Pathogen Informatics"/>
        </authorList>
    </citation>
    <scope>NUCLEOTIDE SEQUENCE [LARGE SCALE GENOMIC DNA]</scope>
</reference>
<reference evidence="4" key="1">
    <citation type="submission" date="2017-02" db="UniProtKB">
        <authorList>
            <consortium name="WormBaseParasite"/>
        </authorList>
    </citation>
    <scope>IDENTIFICATION</scope>
</reference>
<accession>A0A0N4YRT7</accession>
<keyword evidence="3" id="KW-1185">Reference proteome</keyword>
<organism evidence="4">
    <name type="scientific">Nippostrongylus brasiliensis</name>
    <name type="common">Rat hookworm</name>
    <dbReference type="NCBI Taxonomy" id="27835"/>
    <lineage>
        <taxon>Eukaryota</taxon>
        <taxon>Metazoa</taxon>
        <taxon>Ecdysozoa</taxon>
        <taxon>Nematoda</taxon>
        <taxon>Chromadorea</taxon>
        <taxon>Rhabditida</taxon>
        <taxon>Rhabditina</taxon>
        <taxon>Rhabditomorpha</taxon>
        <taxon>Strongyloidea</taxon>
        <taxon>Heligmosomidae</taxon>
        <taxon>Nippostrongylus</taxon>
    </lineage>
</organism>